<organism evidence="7 8">
    <name type="scientific">Truepera radiovictrix (strain DSM 17093 / CIP 108686 / LMG 22925 / RQ-24)</name>
    <dbReference type="NCBI Taxonomy" id="649638"/>
    <lineage>
        <taxon>Bacteria</taxon>
        <taxon>Thermotogati</taxon>
        <taxon>Deinococcota</taxon>
        <taxon>Deinococci</taxon>
        <taxon>Trueperales</taxon>
        <taxon>Trueperaceae</taxon>
        <taxon>Truepera</taxon>
    </lineage>
</organism>
<proteinExistence type="inferred from homology"/>
<keyword evidence="3 7" id="KW-0032">Aminotransferase</keyword>
<dbReference type="HOGENOM" id="CLU_016922_10_0_0"/>
<dbReference type="FunFam" id="3.40.640.10:FF:000013">
    <property type="entry name" value="4-aminobutyrate aminotransferase"/>
    <property type="match status" value="1"/>
</dbReference>
<dbReference type="InterPro" id="IPR015421">
    <property type="entry name" value="PyrdxlP-dep_Trfase_major"/>
</dbReference>
<dbReference type="NCBIfam" id="TIGR00700">
    <property type="entry name" value="GABAtrnsam"/>
    <property type="match status" value="1"/>
</dbReference>
<keyword evidence="4" id="KW-0808">Transferase</keyword>
<gene>
    <name evidence="7" type="ordered locus">Trad_1097</name>
</gene>
<keyword evidence="8" id="KW-1185">Reference proteome</keyword>
<name>D7CVJ6_TRURR</name>
<dbReference type="AlphaFoldDB" id="D7CVJ6"/>
<dbReference type="KEGG" id="tra:Trad_1097"/>
<evidence type="ECO:0000313" key="8">
    <source>
        <dbReference type="Proteomes" id="UP000000379"/>
    </source>
</evidence>
<evidence type="ECO:0000313" key="7">
    <source>
        <dbReference type="EMBL" id="ADI14224.1"/>
    </source>
</evidence>
<dbReference type="EMBL" id="CP002049">
    <property type="protein sequence ID" value="ADI14224.1"/>
    <property type="molecule type" value="Genomic_DNA"/>
</dbReference>
<dbReference type="InterPro" id="IPR005814">
    <property type="entry name" value="Aminotrans_3"/>
</dbReference>
<accession>D7CVJ6</accession>
<dbReference type="CDD" id="cd00610">
    <property type="entry name" value="OAT_like"/>
    <property type="match status" value="1"/>
</dbReference>
<dbReference type="PANTHER" id="PTHR11986">
    <property type="entry name" value="AMINOTRANSFERASE CLASS III"/>
    <property type="match status" value="1"/>
</dbReference>
<dbReference type="Proteomes" id="UP000000379">
    <property type="component" value="Chromosome"/>
</dbReference>
<dbReference type="PROSITE" id="PS00600">
    <property type="entry name" value="AA_TRANSFER_CLASS_3"/>
    <property type="match status" value="1"/>
</dbReference>
<dbReference type="GO" id="GO:0009448">
    <property type="term" value="P:gamma-aminobutyric acid metabolic process"/>
    <property type="evidence" value="ECO:0007669"/>
    <property type="project" value="InterPro"/>
</dbReference>
<dbReference type="Gene3D" id="3.90.1150.10">
    <property type="entry name" value="Aspartate Aminotransferase, domain 1"/>
    <property type="match status" value="1"/>
</dbReference>
<sequence>MSNQSLAERRRHAVPRAAYSTHPIYPARAEGAYVWDEDGHKYLDWTVGIAVMNVGHSHPKVIEAVKKQAETFQHLCFAVGMNETYVRLAEKLNALAPGSAPKRTFLVNSGAEAVENAIKIARAATKRPAIVAFTHAFHGRTHMALSLTAKWNPYKMGFAPRAAEIYRAQYPYLYRNPWGARNEEELAERALAALKDQVKTTVGESEVAAFILEPVAGEGGFIPAPGAFLKGVAAYAREIGALWIDDEVQAGIGRTGAWWAVDHYGLEPDLITSAKALSSGFPLSAVIGKAEVMDQLSPGQIGSTFGGNPVSCAAALATLEVIEEEGLLERAREIGERAMARLRTLQAELSAIGDVRGLGAMVGIEFVKDDQKTPFPEAAQAVLEHARNDGLLLLTTGTYGNVIRLLPPIRMTDAELSEGLDKLEAALRTVLEPVVVGA</sequence>
<dbReference type="PANTHER" id="PTHR11986:SF58">
    <property type="entry name" value="LEUCINE_METHIONINE RACEMASE"/>
    <property type="match status" value="1"/>
</dbReference>
<dbReference type="GO" id="GO:0030170">
    <property type="term" value="F:pyridoxal phosphate binding"/>
    <property type="evidence" value="ECO:0007669"/>
    <property type="project" value="InterPro"/>
</dbReference>
<dbReference type="PIRSF" id="PIRSF000521">
    <property type="entry name" value="Transaminase_4ab_Lys_Orn"/>
    <property type="match status" value="1"/>
</dbReference>
<dbReference type="InterPro" id="IPR050103">
    <property type="entry name" value="Class-III_PLP-dep_AT"/>
</dbReference>
<dbReference type="STRING" id="649638.Trad_1097"/>
<dbReference type="RefSeq" id="WP_013177595.1">
    <property type="nucleotide sequence ID" value="NC_014221.1"/>
</dbReference>
<dbReference type="GO" id="GO:0034386">
    <property type="term" value="F:4-aminobutyrate:2-oxoglutarate transaminase activity"/>
    <property type="evidence" value="ECO:0007669"/>
    <property type="project" value="InterPro"/>
</dbReference>
<dbReference type="SUPFAM" id="SSF53383">
    <property type="entry name" value="PLP-dependent transferases"/>
    <property type="match status" value="1"/>
</dbReference>
<comment type="similarity">
    <text evidence="2 6">Belongs to the class-III pyridoxal-phosphate-dependent aminotransferase family.</text>
</comment>
<protein>
    <submittedName>
        <fullName evidence="7">4-aminobutyrate aminotransferase</fullName>
    </submittedName>
</protein>
<dbReference type="GO" id="GO:0042802">
    <property type="term" value="F:identical protein binding"/>
    <property type="evidence" value="ECO:0007669"/>
    <property type="project" value="TreeGrafter"/>
</dbReference>
<dbReference type="InterPro" id="IPR015422">
    <property type="entry name" value="PyrdxlP-dep_Trfase_small"/>
</dbReference>
<dbReference type="Gene3D" id="3.40.640.10">
    <property type="entry name" value="Type I PLP-dependent aspartate aminotransferase-like (Major domain)"/>
    <property type="match status" value="1"/>
</dbReference>
<reference evidence="7 8" key="2">
    <citation type="journal article" date="2011" name="Stand. Genomic Sci.">
        <title>Complete genome sequence of Truepera radiovictrix type strain (RQ-24).</title>
        <authorList>
            <person name="Ivanova N."/>
            <person name="Rohde C."/>
            <person name="Munk C."/>
            <person name="Nolan M."/>
            <person name="Lucas S."/>
            <person name="Del Rio T.G."/>
            <person name="Tice H."/>
            <person name="Deshpande S."/>
            <person name="Cheng J.F."/>
            <person name="Tapia R."/>
            <person name="Han C."/>
            <person name="Goodwin L."/>
            <person name="Pitluck S."/>
            <person name="Liolios K."/>
            <person name="Mavromatis K."/>
            <person name="Mikhailova N."/>
            <person name="Pati A."/>
            <person name="Chen A."/>
            <person name="Palaniappan K."/>
            <person name="Land M."/>
            <person name="Hauser L."/>
            <person name="Chang Y.J."/>
            <person name="Jeffries C.D."/>
            <person name="Brambilla E."/>
            <person name="Rohde M."/>
            <person name="Goker M."/>
            <person name="Tindall B.J."/>
            <person name="Woyke T."/>
            <person name="Bristow J."/>
            <person name="Eisen J.A."/>
            <person name="Markowitz V."/>
            <person name="Hugenholtz P."/>
            <person name="Kyrpides N.C."/>
            <person name="Klenk H.P."/>
            <person name="Lapidus A."/>
        </authorList>
    </citation>
    <scope>NUCLEOTIDE SEQUENCE [LARGE SCALE GENOMIC DNA]</scope>
    <source>
        <strain evidence="8">DSM 17093 / CIP 108686 / LMG 22925 / RQ-24</strain>
    </source>
</reference>
<evidence type="ECO:0000256" key="5">
    <source>
        <dbReference type="ARBA" id="ARBA00022898"/>
    </source>
</evidence>
<dbReference type="InterPro" id="IPR015424">
    <property type="entry name" value="PyrdxlP-dep_Trfase"/>
</dbReference>
<reference evidence="8" key="1">
    <citation type="submission" date="2010-05" db="EMBL/GenBank/DDBJ databases">
        <title>The complete genome of Truepera radiovictris DSM 17093.</title>
        <authorList>
            <consortium name="US DOE Joint Genome Institute (JGI-PGF)"/>
            <person name="Lucas S."/>
            <person name="Copeland A."/>
            <person name="Lapidus A."/>
            <person name="Glavina del Rio T."/>
            <person name="Dalin E."/>
            <person name="Tice H."/>
            <person name="Bruce D."/>
            <person name="Goodwin L."/>
            <person name="Pitluck S."/>
            <person name="Kyrpides N."/>
            <person name="Mavromatis K."/>
            <person name="Ovchinnikova G."/>
            <person name="Munk A.C."/>
            <person name="Detter J.C."/>
            <person name="Han C."/>
            <person name="Tapia R."/>
            <person name="Land M."/>
            <person name="Hauser L."/>
            <person name="Markowitz V."/>
            <person name="Cheng J.-F."/>
            <person name="Hugenholtz P."/>
            <person name="Woyke T."/>
            <person name="Wu D."/>
            <person name="Tindall B."/>
            <person name="Pomrenke H.G."/>
            <person name="Brambilla E."/>
            <person name="Klenk H.-P."/>
            <person name="Eisen J.A."/>
        </authorList>
    </citation>
    <scope>NUCLEOTIDE SEQUENCE [LARGE SCALE GENOMIC DNA]</scope>
    <source>
        <strain evidence="8">DSM 17093 / CIP 108686 / LMG 22925 / RQ-24</strain>
    </source>
</reference>
<keyword evidence="5 6" id="KW-0663">Pyridoxal phosphate</keyword>
<dbReference type="OrthoDB" id="9807885at2"/>
<dbReference type="InterPro" id="IPR049704">
    <property type="entry name" value="Aminotrans_3_PPA_site"/>
</dbReference>
<evidence type="ECO:0000256" key="6">
    <source>
        <dbReference type="RuleBase" id="RU003560"/>
    </source>
</evidence>
<evidence type="ECO:0000256" key="3">
    <source>
        <dbReference type="ARBA" id="ARBA00022576"/>
    </source>
</evidence>
<dbReference type="eggNOG" id="COG0160">
    <property type="taxonomic scope" value="Bacteria"/>
</dbReference>
<evidence type="ECO:0000256" key="1">
    <source>
        <dbReference type="ARBA" id="ARBA00001933"/>
    </source>
</evidence>
<dbReference type="InterPro" id="IPR004632">
    <property type="entry name" value="4NH2But_aminotransferase_bac"/>
</dbReference>
<evidence type="ECO:0000256" key="2">
    <source>
        <dbReference type="ARBA" id="ARBA00008954"/>
    </source>
</evidence>
<comment type="cofactor">
    <cofactor evidence="1">
        <name>pyridoxal 5'-phosphate</name>
        <dbReference type="ChEBI" id="CHEBI:597326"/>
    </cofactor>
</comment>
<evidence type="ECO:0000256" key="4">
    <source>
        <dbReference type="ARBA" id="ARBA00022679"/>
    </source>
</evidence>
<dbReference type="Pfam" id="PF00202">
    <property type="entry name" value="Aminotran_3"/>
    <property type="match status" value="1"/>
</dbReference>